<reference evidence="1" key="1">
    <citation type="submission" date="2020-07" db="EMBL/GenBank/DDBJ databases">
        <title>Clarias magur genome sequencing, assembly and annotation.</title>
        <authorList>
            <person name="Kushwaha B."/>
            <person name="Kumar R."/>
            <person name="Das P."/>
            <person name="Joshi C.G."/>
            <person name="Kumar D."/>
            <person name="Nagpure N.S."/>
            <person name="Pandey M."/>
            <person name="Agarwal S."/>
            <person name="Srivastava S."/>
            <person name="Singh M."/>
            <person name="Sahoo L."/>
            <person name="Jayasankar P."/>
            <person name="Meher P.K."/>
            <person name="Koringa P.G."/>
            <person name="Iquebal M.A."/>
            <person name="Das S.P."/>
            <person name="Bit A."/>
            <person name="Patnaik S."/>
            <person name="Patel N."/>
            <person name="Shah T.M."/>
            <person name="Hinsu A."/>
            <person name="Jena J.K."/>
        </authorList>
    </citation>
    <scope>NUCLEOTIDE SEQUENCE</scope>
    <source>
        <strain evidence="1">CIFAMagur01</strain>
        <tissue evidence="1">Testis</tissue>
    </source>
</reference>
<keyword evidence="1" id="KW-0812">Transmembrane</keyword>
<evidence type="ECO:0000313" key="2">
    <source>
        <dbReference type="Proteomes" id="UP000727407"/>
    </source>
</evidence>
<name>A0A8J4U0I9_CLAMG</name>
<protein>
    <submittedName>
        <fullName evidence="1">Proline-rich transmembrane protein 3</fullName>
    </submittedName>
</protein>
<dbReference type="AlphaFoldDB" id="A0A8J4U0I9"/>
<evidence type="ECO:0000313" key="1">
    <source>
        <dbReference type="EMBL" id="KAF5888340.1"/>
    </source>
</evidence>
<dbReference type="Proteomes" id="UP000727407">
    <property type="component" value="Unassembled WGS sequence"/>
</dbReference>
<dbReference type="EMBL" id="QNUK01001001">
    <property type="protein sequence ID" value="KAF5888340.1"/>
    <property type="molecule type" value="Genomic_DNA"/>
</dbReference>
<comment type="caution">
    <text evidence="1">The sequence shown here is derived from an EMBL/GenBank/DDBJ whole genome shotgun (WGS) entry which is preliminary data.</text>
</comment>
<accession>A0A8J4U0I9</accession>
<proteinExistence type="predicted"/>
<sequence length="150" mass="16872">MVNLAYIQVKAITFKSPKNLTISSETMAFLNENDFVVISDDEIETLTHDSSSQRPIATVRPLQVVSEEEVAVRVERPPTPYTLIPDIPVIPDEIEFEDIRRDAELSVSGASSVRHESDVEEDFHPDYHAADEGHGINEALDDFRHQINVT</sequence>
<organism evidence="1 2">
    <name type="scientific">Clarias magur</name>
    <name type="common">Asian catfish</name>
    <name type="synonym">Macropteronotus magur</name>
    <dbReference type="NCBI Taxonomy" id="1594786"/>
    <lineage>
        <taxon>Eukaryota</taxon>
        <taxon>Metazoa</taxon>
        <taxon>Chordata</taxon>
        <taxon>Craniata</taxon>
        <taxon>Vertebrata</taxon>
        <taxon>Euteleostomi</taxon>
        <taxon>Actinopterygii</taxon>
        <taxon>Neopterygii</taxon>
        <taxon>Teleostei</taxon>
        <taxon>Ostariophysi</taxon>
        <taxon>Siluriformes</taxon>
        <taxon>Clariidae</taxon>
        <taxon>Clarias</taxon>
    </lineage>
</organism>
<keyword evidence="2" id="KW-1185">Reference proteome</keyword>
<keyword evidence="1" id="KW-0472">Membrane</keyword>
<gene>
    <name evidence="1" type="primary">Prrt3</name>
    <name evidence="1" type="ORF">DAT39_021902</name>
</gene>